<dbReference type="Ensembl" id="ENSGEVT00005022857.1">
    <property type="protein sequence ID" value="ENSGEVP00005021759.1"/>
    <property type="gene ID" value="ENSGEVG00005015399.1"/>
</dbReference>
<name>A0A8C4Y8S7_9SAUR</name>
<keyword evidence="4" id="KW-1185">Reference proteome</keyword>
<reference evidence="3" key="2">
    <citation type="submission" date="2025-09" db="UniProtKB">
        <authorList>
            <consortium name="Ensembl"/>
        </authorList>
    </citation>
    <scope>IDENTIFICATION</scope>
</reference>
<evidence type="ECO:0000313" key="4">
    <source>
        <dbReference type="Proteomes" id="UP000694390"/>
    </source>
</evidence>
<reference evidence="3" key="1">
    <citation type="submission" date="2025-08" db="UniProtKB">
        <authorList>
            <consortium name="Ensembl"/>
        </authorList>
    </citation>
    <scope>IDENTIFICATION</scope>
</reference>
<dbReference type="AlphaFoldDB" id="A0A8C4Y8S7"/>
<dbReference type="GeneTree" id="ENSGT00390000002611"/>
<dbReference type="PANTHER" id="PTHR14351">
    <property type="entry name" value="TESTIS-SPECIFIC SERINE KINASE SUBSTRATE"/>
    <property type="match status" value="1"/>
</dbReference>
<evidence type="ECO:0000256" key="1">
    <source>
        <dbReference type="SAM" id="Coils"/>
    </source>
</evidence>
<dbReference type="InterPro" id="IPR028214">
    <property type="entry name" value="TSKS"/>
</dbReference>
<dbReference type="Pfam" id="PF15358">
    <property type="entry name" value="TSKS"/>
    <property type="match status" value="1"/>
</dbReference>
<dbReference type="GO" id="GO:0005814">
    <property type="term" value="C:centriole"/>
    <property type="evidence" value="ECO:0007669"/>
    <property type="project" value="TreeGrafter"/>
</dbReference>
<gene>
    <name evidence="3" type="primary">TSKS</name>
</gene>
<dbReference type="PANTHER" id="PTHR14351:SF1">
    <property type="entry name" value="TESTIS-SPECIFIC SERINE KINASE SUBSTRATE"/>
    <property type="match status" value="1"/>
</dbReference>
<evidence type="ECO:0000256" key="2">
    <source>
        <dbReference type="SAM" id="MobiDB-lite"/>
    </source>
</evidence>
<keyword evidence="1" id="KW-0175">Coiled coil</keyword>
<evidence type="ECO:0000313" key="3">
    <source>
        <dbReference type="Ensembl" id="ENSGEVP00005021759.1"/>
    </source>
</evidence>
<dbReference type="Proteomes" id="UP000694390">
    <property type="component" value="Unassembled WGS sequence"/>
</dbReference>
<feature type="coiled-coil region" evidence="1">
    <location>
        <begin position="133"/>
        <end position="188"/>
    </location>
</feature>
<dbReference type="GO" id="GO:0019901">
    <property type="term" value="F:protein kinase binding"/>
    <property type="evidence" value="ECO:0007669"/>
    <property type="project" value="TreeGrafter"/>
</dbReference>
<feature type="region of interest" description="Disordered" evidence="2">
    <location>
        <begin position="84"/>
        <end position="128"/>
    </location>
</feature>
<protein>
    <submittedName>
        <fullName evidence="3">Testis specific serine kinase substrate</fullName>
    </submittedName>
</protein>
<accession>A0A8C4Y8S7</accession>
<sequence length="423" mass="45787">MANVVVKTIWQSKEINEAGDPPSGVETRAQSTRDLLGKAGPKAFPKKKKAVSFHGVEPPQANEAPSGHLNLKRSSACTNVSLLNLTGDDSESTDDGAGRGAAPLSPPLPSGDPAWSEDDTDPPTPLDMVNSGLVRAKDSVTSLKERASRVNRRVQSLQSECSMLCDNLERRRREAEDLEKYCTQLQESCHKVSQSVEDAEIKTNALKKSSVLLEVRAWGSGHCWGEAWQAGALLQEACSTRVPSGVGSGWQQTQAVPLPGRANRTAQALSQLHTELEGLRQVKPLLEDVAHQLGSLRALELHDRPPTSCASQGCVSTQSLGQMVERAVTPLLEELRHCGLPPTPCPACQRLQKKIRELEQAALETHARAETLSSNLRLAQDEALRAKTYVERAGRDSVFHPEFPLLVCSLHDSSANPPLSPAL</sequence>
<organism evidence="3 4">
    <name type="scientific">Gopherus evgoodei</name>
    <name type="common">Goodes thornscrub tortoise</name>
    <dbReference type="NCBI Taxonomy" id="1825980"/>
    <lineage>
        <taxon>Eukaryota</taxon>
        <taxon>Metazoa</taxon>
        <taxon>Chordata</taxon>
        <taxon>Craniata</taxon>
        <taxon>Vertebrata</taxon>
        <taxon>Euteleostomi</taxon>
        <taxon>Archelosauria</taxon>
        <taxon>Testudinata</taxon>
        <taxon>Testudines</taxon>
        <taxon>Cryptodira</taxon>
        <taxon>Durocryptodira</taxon>
        <taxon>Testudinoidea</taxon>
        <taxon>Testudinidae</taxon>
        <taxon>Gopherus</taxon>
    </lineage>
</organism>
<proteinExistence type="predicted"/>
<feature type="region of interest" description="Disordered" evidence="2">
    <location>
        <begin position="15"/>
        <end position="72"/>
    </location>
</feature>